<dbReference type="EMBL" id="JBHRTN010000018">
    <property type="protein sequence ID" value="MFC3126246.1"/>
    <property type="molecule type" value="Genomic_DNA"/>
</dbReference>
<evidence type="ECO:0000259" key="1">
    <source>
        <dbReference type="Pfam" id="PF09537"/>
    </source>
</evidence>
<dbReference type="RefSeq" id="WP_379597455.1">
    <property type="nucleotide sequence ID" value="NZ_JBHRTN010000018.1"/>
</dbReference>
<feature type="domain" description="DUF2383" evidence="1">
    <location>
        <begin position="17"/>
        <end position="119"/>
    </location>
</feature>
<evidence type="ECO:0000313" key="3">
    <source>
        <dbReference type="Proteomes" id="UP001595593"/>
    </source>
</evidence>
<protein>
    <submittedName>
        <fullName evidence="2">DUF2383 domain-containing protein</fullName>
    </submittedName>
</protein>
<proteinExistence type="predicted"/>
<keyword evidence="3" id="KW-1185">Reference proteome</keyword>
<dbReference type="InterPro" id="IPR019052">
    <property type="entry name" value="DUF2383"/>
</dbReference>
<dbReference type="Proteomes" id="UP001595593">
    <property type="component" value="Unassembled WGS sequence"/>
</dbReference>
<organism evidence="2 3">
    <name type="scientific">Teichococcus globiformis</name>
    <dbReference type="NCBI Taxonomy" id="2307229"/>
    <lineage>
        <taxon>Bacteria</taxon>
        <taxon>Pseudomonadati</taxon>
        <taxon>Pseudomonadota</taxon>
        <taxon>Alphaproteobacteria</taxon>
        <taxon>Acetobacterales</taxon>
        <taxon>Roseomonadaceae</taxon>
        <taxon>Roseomonas</taxon>
    </lineage>
</organism>
<evidence type="ECO:0000313" key="2">
    <source>
        <dbReference type="EMBL" id="MFC3126246.1"/>
    </source>
</evidence>
<name>A0ABV7G429_9PROT</name>
<sequence>MNHVGQSGSEPGSGEAVLRSICETLRASHRGYDQARHLTSDRFLRIEFTELAERRQKMADDAEALLPEGPREAHVPMGAVHRVFLDLRGSLFGQSRQRVLQQVVRNEAALEDAFDDALEASLSQEARHLLQRQHRQVRATRDRYAAMLDEDMEALPVPAGGHGWLARFDRLTQPLTRNPILAAIVVSAASALTARLLRGRRFH</sequence>
<dbReference type="Pfam" id="PF09537">
    <property type="entry name" value="DUF2383"/>
    <property type="match status" value="1"/>
</dbReference>
<dbReference type="InterPro" id="IPR012347">
    <property type="entry name" value="Ferritin-like"/>
</dbReference>
<dbReference type="Gene3D" id="1.20.1260.10">
    <property type="match status" value="1"/>
</dbReference>
<gene>
    <name evidence="2" type="ORF">ACFOD4_14355</name>
</gene>
<comment type="caution">
    <text evidence="2">The sequence shown here is derived from an EMBL/GenBank/DDBJ whole genome shotgun (WGS) entry which is preliminary data.</text>
</comment>
<accession>A0ABV7G429</accession>
<reference evidence="3" key="1">
    <citation type="journal article" date="2019" name="Int. J. Syst. Evol. Microbiol.">
        <title>The Global Catalogue of Microorganisms (GCM) 10K type strain sequencing project: providing services to taxonomists for standard genome sequencing and annotation.</title>
        <authorList>
            <consortium name="The Broad Institute Genomics Platform"/>
            <consortium name="The Broad Institute Genome Sequencing Center for Infectious Disease"/>
            <person name="Wu L."/>
            <person name="Ma J."/>
        </authorList>
    </citation>
    <scope>NUCLEOTIDE SEQUENCE [LARGE SCALE GENOMIC DNA]</scope>
    <source>
        <strain evidence="3">KCTC 52094</strain>
    </source>
</reference>